<gene>
    <name evidence="3" type="ORF">GCM10011343_01050</name>
</gene>
<sequence length="550" mass="58234">MKKTTLMSVSKSKLTLIFLLLLSGLSFGQTDFYFALPGNGSTSQNGRAPQGAQRYNRSVWLISAAEMSASGLTTGTSFNSITFSYTVPQNIATSGNMIVYLENTSDIANNKSTNWATAIGGMTVVSNGAVTIPASETFTITFAGGSPFTYSGSGLYVAFDYSNPAGTLSTPNTGLCTTTLTGGLKSAMSTTAAPTTIAASNWRPQTVLGIAVSCARPVTLNFSPTSTTSATLSWTTIAPDSTIEWGPIGFTQGSGTTLSNVTSPYLLGGLAASSNYSYYVRSNCAVSNSSIWAGPIDFHTVYEPVTPPYTAGFEVNSLPFVGWSASGTGGNDWFINPGAALAQEGNNAAAVVTGTTVANNWMFSRGVNLVADQQATITYYVRNFVNGSTNIASYQLRVGTSPNSVDQTTTLLSEANINNVTYALKTVNYTPTVTGTYYFGFLHNSPANAVGTHAFLMDNFNIQQTLSVNDLVSSSMKIYPNPSKDFVTIESDNNYMIDAIQITDLNGRIIDSYSVNANEYGLNISNLSKGVYLIRIATDNGVGVKKLVKE</sequence>
<dbReference type="AlphaFoldDB" id="A0A916XV39"/>
<evidence type="ECO:0000313" key="4">
    <source>
        <dbReference type="Proteomes" id="UP000625735"/>
    </source>
</evidence>
<accession>A0A916XV39</accession>
<proteinExistence type="predicted"/>
<dbReference type="Pfam" id="PF18962">
    <property type="entry name" value="Por_Secre_tail"/>
    <property type="match status" value="1"/>
</dbReference>
<reference evidence="3" key="1">
    <citation type="journal article" date="2014" name="Int. J. Syst. Evol. Microbiol.">
        <title>Complete genome sequence of Corynebacterium casei LMG S-19264T (=DSM 44701T), isolated from a smear-ripened cheese.</title>
        <authorList>
            <consortium name="US DOE Joint Genome Institute (JGI-PGF)"/>
            <person name="Walter F."/>
            <person name="Albersmeier A."/>
            <person name="Kalinowski J."/>
            <person name="Ruckert C."/>
        </authorList>
    </citation>
    <scope>NUCLEOTIDE SEQUENCE</scope>
    <source>
        <strain evidence="3">CGMCC 1.12506</strain>
    </source>
</reference>
<dbReference type="EMBL" id="BMFG01000001">
    <property type="protein sequence ID" value="GGD13788.1"/>
    <property type="molecule type" value="Genomic_DNA"/>
</dbReference>
<keyword evidence="4" id="KW-1185">Reference proteome</keyword>
<protein>
    <recommendedName>
        <fullName evidence="2">Secretion system C-terminal sorting domain-containing protein</fullName>
    </recommendedName>
</protein>
<dbReference type="Proteomes" id="UP000625735">
    <property type="component" value="Unassembled WGS sequence"/>
</dbReference>
<dbReference type="RefSeq" id="WP_188360547.1">
    <property type="nucleotide sequence ID" value="NZ_BMFG01000001.1"/>
</dbReference>
<evidence type="ECO:0000313" key="3">
    <source>
        <dbReference type="EMBL" id="GGD13788.1"/>
    </source>
</evidence>
<dbReference type="NCBIfam" id="TIGR04183">
    <property type="entry name" value="Por_Secre_tail"/>
    <property type="match status" value="1"/>
</dbReference>
<dbReference type="InterPro" id="IPR013783">
    <property type="entry name" value="Ig-like_fold"/>
</dbReference>
<dbReference type="Gene3D" id="2.60.40.10">
    <property type="entry name" value="Immunoglobulins"/>
    <property type="match status" value="1"/>
</dbReference>
<name>A0A916XV39_9FLAO</name>
<keyword evidence="1" id="KW-0732">Signal</keyword>
<comment type="caution">
    <text evidence="3">The sequence shown here is derived from an EMBL/GenBank/DDBJ whole genome shotgun (WGS) entry which is preliminary data.</text>
</comment>
<reference evidence="3" key="2">
    <citation type="submission" date="2020-09" db="EMBL/GenBank/DDBJ databases">
        <authorList>
            <person name="Sun Q."/>
            <person name="Zhou Y."/>
        </authorList>
    </citation>
    <scope>NUCLEOTIDE SEQUENCE</scope>
    <source>
        <strain evidence="3">CGMCC 1.12506</strain>
    </source>
</reference>
<organism evidence="3 4">
    <name type="scientific">Flavobacterium orientale</name>
    <dbReference type="NCBI Taxonomy" id="1756020"/>
    <lineage>
        <taxon>Bacteria</taxon>
        <taxon>Pseudomonadati</taxon>
        <taxon>Bacteroidota</taxon>
        <taxon>Flavobacteriia</taxon>
        <taxon>Flavobacteriales</taxon>
        <taxon>Flavobacteriaceae</taxon>
        <taxon>Flavobacterium</taxon>
    </lineage>
</organism>
<dbReference type="InterPro" id="IPR026444">
    <property type="entry name" value="Secre_tail"/>
</dbReference>
<evidence type="ECO:0000256" key="1">
    <source>
        <dbReference type="ARBA" id="ARBA00022729"/>
    </source>
</evidence>
<evidence type="ECO:0000259" key="2">
    <source>
        <dbReference type="Pfam" id="PF18962"/>
    </source>
</evidence>
<feature type="domain" description="Secretion system C-terminal sorting" evidence="2">
    <location>
        <begin position="478"/>
        <end position="548"/>
    </location>
</feature>